<dbReference type="PANTHER" id="PTHR47018:SF4">
    <property type="match status" value="1"/>
</dbReference>
<accession>A0A9Q1H7N2</accession>
<evidence type="ECO:0000313" key="2">
    <source>
        <dbReference type="EMBL" id="KAJ8038712.1"/>
    </source>
</evidence>
<feature type="region of interest" description="Disordered" evidence="1">
    <location>
        <begin position="37"/>
        <end position="56"/>
    </location>
</feature>
<protein>
    <submittedName>
        <fullName evidence="2">Uncharacterized protein</fullName>
    </submittedName>
</protein>
<dbReference type="AlphaFoldDB" id="A0A9Q1H7N2"/>
<keyword evidence="3" id="KW-1185">Reference proteome</keyword>
<proteinExistence type="predicted"/>
<name>A0A9Q1H7N2_HOLLE</name>
<dbReference type="OrthoDB" id="6152410at2759"/>
<reference evidence="2" key="1">
    <citation type="submission" date="2021-10" db="EMBL/GenBank/DDBJ databases">
        <title>Tropical sea cucumber genome reveals ecological adaptation and Cuvierian tubules defense mechanism.</title>
        <authorList>
            <person name="Chen T."/>
        </authorList>
    </citation>
    <scope>NUCLEOTIDE SEQUENCE</scope>
    <source>
        <strain evidence="2">Nanhai2018</strain>
        <tissue evidence="2">Muscle</tissue>
    </source>
</reference>
<evidence type="ECO:0000256" key="1">
    <source>
        <dbReference type="SAM" id="MobiDB-lite"/>
    </source>
</evidence>
<gene>
    <name evidence="2" type="ORF">HOLleu_16212</name>
</gene>
<sequence length="309" mass="33995">MKNQFGGSFELNSQEDSVPVSLLDLVAMVLNGSNIEAQSSSSTMPKPVLPASTSGESAGLKYNKEQPRKGNTSAHLLGVMVHTKTRKHELVDRLCDLGLSISHGRVLAILNELGNKICHYYKMEKAVCPPELKGGLFTTTAMDNIDHNPTSTNNDFSGASRAVAHTHRDAAGAKKMSASLPQTYTNVPPVALPRQDPLVPKQEGPNRVDCQLIPKALRKEFGTGQAHKVTSSSLYLLQQSAYKKYIQTLEDASEVVPFEDSCYTRSDACPQFQFWYFILQLELAVMVYVGAIREADFLLYIEALSKIFP</sequence>
<evidence type="ECO:0000313" key="3">
    <source>
        <dbReference type="Proteomes" id="UP001152320"/>
    </source>
</evidence>
<dbReference type="EMBL" id="JAIZAY010000007">
    <property type="protein sequence ID" value="KAJ8038712.1"/>
    <property type="molecule type" value="Genomic_DNA"/>
</dbReference>
<organism evidence="2 3">
    <name type="scientific">Holothuria leucospilota</name>
    <name type="common">Black long sea cucumber</name>
    <name type="synonym">Mertensiothuria leucospilota</name>
    <dbReference type="NCBI Taxonomy" id="206669"/>
    <lineage>
        <taxon>Eukaryota</taxon>
        <taxon>Metazoa</taxon>
        <taxon>Echinodermata</taxon>
        <taxon>Eleutherozoa</taxon>
        <taxon>Echinozoa</taxon>
        <taxon>Holothuroidea</taxon>
        <taxon>Aspidochirotacea</taxon>
        <taxon>Aspidochirotida</taxon>
        <taxon>Holothuriidae</taxon>
        <taxon>Holothuria</taxon>
    </lineage>
</organism>
<comment type="caution">
    <text evidence="2">The sequence shown here is derived from an EMBL/GenBank/DDBJ whole genome shotgun (WGS) entry which is preliminary data.</text>
</comment>
<dbReference type="Proteomes" id="UP001152320">
    <property type="component" value="Chromosome 7"/>
</dbReference>
<dbReference type="PANTHER" id="PTHR47018">
    <property type="entry name" value="CXC DOMAIN-CONTAINING PROTEIN-RELATED"/>
    <property type="match status" value="1"/>
</dbReference>